<dbReference type="AlphaFoldDB" id="A0A8J6B938"/>
<dbReference type="GO" id="GO:0045944">
    <property type="term" value="P:positive regulation of transcription by RNA polymerase II"/>
    <property type="evidence" value="ECO:0007669"/>
    <property type="project" value="TreeGrafter"/>
</dbReference>
<dbReference type="InterPro" id="IPR024811">
    <property type="entry name" value="ASX/ASX-like"/>
</dbReference>
<feature type="compositionally biased region" description="Acidic residues" evidence="1">
    <location>
        <begin position="59"/>
        <end position="71"/>
    </location>
</feature>
<dbReference type="GO" id="GO:0042975">
    <property type="term" value="F:peroxisome proliferator activated receptor binding"/>
    <property type="evidence" value="ECO:0007669"/>
    <property type="project" value="TreeGrafter"/>
</dbReference>
<dbReference type="GO" id="GO:0003682">
    <property type="term" value="F:chromatin binding"/>
    <property type="evidence" value="ECO:0007669"/>
    <property type="project" value="TreeGrafter"/>
</dbReference>
<comment type="caution">
    <text evidence="2">The sequence shown here is derived from an EMBL/GenBank/DDBJ whole genome shotgun (WGS) entry which is preliminary data.</text>
</comment>
<feature type="non-terminal residue" evidence="2">
    <location>
        <position position="105"/>
    </location>
</feature>
<feature type="non-terminal residue" evidence="2">
    <location>
        <position position="1"/>
    </location>
</feature>
<feature type="region of interest" description="Disordered" evidence="1">
    <location>
        <begin position="56"/>
        <end position="105"/>
    </location>
</feature>
<gene>
    <name evidence="2" type="ORF">GDO78_020855</name>
</gene>
<evidence type="ECO:0000313" key="3">
    <source>
        <dbReference type="Proteomes" id="UP000770717"/>
    </source>
</evidence>
<dbReference type="GO" id="GO:0035517">
    <property type="term" value="C:PR-DUB complex"/>
    <property type="evidence" value="ECO:0007669"/>
    <property type="project" value="TreeGrafter"/>
</dbReference>
<dbReference type="GO" id="GO:0009887">
    <property type="term" value="P:animal organ morphogenesis"/>
    <property type="evidence" value="ECO:0007669"/>
    <property type="project" value="TreeGrafter"/>
</dbReference>
<dbReference type="PANTHER" id="PTHR13578">
    <property type="entry name" value="ADDITIONAL SEX COMBS LIKE PROTEIN ASXL"/>
    <property type="match status" value="1"/>
</dbReference>
<dbReference type="Proteomes" id="UP000770717">
    <property type="component" value="Unassembled WGS sequence"/>
</dbReference>
<name>A0A8J6B938_ELECQ</name>
<dbReference type="EMBL" id="WNTK01056011">
    <property type="protein sequence ID" value="KAG9460579.1"/>
    <property type="molecule type" value="Genomic_DNA"/>
</dbReference>
<sequence>YLILVLRCSGTSPLACLNAMLHSNSRTREAMFYKLPGRISLFTMKKNAVQWSRVVSLPDDGDTEDTADEEGNQWTEGGSVPAAESSSSASCSRESHVRETRSLVQ</sequence>
<accession>A0A8J6B938</accession>
<proteinExistence type="predicted"/>
<evidence type="ECO:0000256" key="1">
    <source>
        <dbReference type="SAM" id="MobiDB-lite"/>
    </source>
</evidence>
<organism evidence="2 3">
    <name type="scientific">Eleutherodactylus coqui</name>
    <name type="common">Puerto Rican coqui</name>
    <dbReference type="NCBI Taxonomy" id="57060"/>
    <lineage>
        <taxon>Eukaryota</taxon>
        <taxon>Metazoa</taxon>
        <taxon>Chordata</taxon>
        <taxon>Craniata</taxon>
        <taxon>Vertebrata</taxon>
        <taxon>Euteleostomi</taxon>
        <taxon>Amphibia</taxon>
        <taxon>Batrachia</taxon>
        <taxon>Anura</taxon>
        <taxon>Neobatrachia</taxon>
        <taxon>Hyloidea</taxon>
        <taxon>Eleutherodactylidae</taxon>
        <taxon>Eleutherodactylinae</taxon>
        <taxon>Eleutherodactylus</taxon>
        <taxon>Eleutherodactylus</taxon>
    </lineage>
</organism>
<feature type="compositionally biased region" description="Basic and acidic residues" evidence="1">
    <location>
        <begin position="93"/>
        <end position="105"/>
    </location>
</feature>
<protein>
    <submittedName>
        <fullName evidence="2">Uncharacterized protein</fullName>
    </submittedName>
</protein>
<evidence type="ECO:0000313" key="2">
    <source>
        <dbReference type="EMBL" id="KAG9460579.1"/>
    </source>
</evidence>
<dbReference type="OrthoDB" id="9348951at2759"/>
<dbReference type="PANTHER" id="PTHR13578:SF19">
    <property type="entry name" value="POLYCOMB GROUP PROTEIN ASXL1"/>
    <property type="match status" value="1"/>
</dbReference>
<keyword evidence="3" id="KW-1185">Reference proteome</keyword>
<reference evidence="2" key="1">
    <citation type="thesis" date="2020" institute="ProQuest LLC" country="789 East Eisenhower Parkway, Ann Arbor, MI, USA">
        <title>Comparative Genomics and Chromosome Evolution.</title>
        <authorList>
            <person name="Mudd A.B."/>
        </authorList>
    </citation>
    <scope>NUCLEOTIDE SEQUENCE</scope>
    <source>
        <strain evidence="2">HN-11 Male</strain>
        <tissue evidence="2">Kidney and liver</tissue>
    </source>
</reference>
<feature type="compositionally biased region" description="Low complexity" evidence="1">
    <location>
        <begin position="82"/>
        <end position="92"/>
    </location>
</feature>